<evidence type="ECO:0000256" key="2">
    <source>
        <dbReference type="ARBA" id="ARBA00004300"/>
    </source>
</evidence>
<dbReference type="CTD" id="8379"/>
<evidence type="ECO:0000256" key="19">
    <source>
        <dbReference type="ARBA" id="ARBA00023328"/>
    </source>
</evidence>
<feature type="region of interest" description="Disordered" evidence="24">
    <location>
        <begin position="472"/>
        <end position="496"/>
    </location>
</feature>
<evidence type="ECO:0000313" key="25">
    <source>
        <dbReference type="EnsemblMetazoa" id="XP_038068435.1"/>
    </source>
</evidence>
<dbReference type="GO" id="GO:0000922">
    <property type="term" value="C:spindle pole"/>
    <property type="evidence" value="ECO:0007669"/>
    <property type="project" value="UniProtKB-SubCell"/>
</dbReference>
<keyword evidence="26" id="KW-1185">Reference proteome</keyword>
<dbReference type="OrthoDB" id="331602at2759"/>
<evidence type="ECO:0000256" key="9">
    <source>
        <dbReference type="ARBA" id="ARBA00022553"/>
    </source>
</evidence>
<protein>
    <recommendedName>
        <fullName evidence="21">Mitotic spindle assembly checkpoint protein MAD1</fullName>
    </recommendedName>
    <alternativeName>
        <fullName evidence="22">Mitotic arrest deficient 1-like protein 1</fullName>
    </alternativeName>
</protein>
<dbReference type="OMA" id="YKLDFMP"/>
<evidence type="ECO:0000256" key="10">
    <source>
        <dbReference type="ARBA" id="ARBA00022618"/>
    </source>
</evidence>
<dbReference type="FunFam" id="1.20.5.170:FF:000051">
    <property type="entry name" value="mitotic spindle assembly checkpoint protein MAD1"/>
    <property type="match status" value="1"/>
</dbReference>
<keyword evidence="15 23" id="KW-0175">Coiled coil</keyword>
<keyword evidence="17" id="KW-0539">Nucleus</keyword>
<dbReference type="Gene3D" id="1.20.5.170">
    <property type="match status" value="1"/>
</dbReference>
<keyword evidence="11" id="KW-0498">Mitosis</keyword>
<dbReference type="GO" id="GO:0051315">
    <property type="term" value="P:attachment of mitotic spindle microtubules to kinetochore"/>
    <property type="evidence" value="ECO:0007669"/>
    <property type="project" value="TreeGrafter"/>
</dbReference>
<reference evidence="25" key="1">
    <citation type="submission" date="2022-11" db="UniProtKB">
        <authorList>
            <consortium name="EnsemblMetazoa"/>
        </authorList>
    </citation>
    <scope>IDENTIFICATION</scope>
</reference>
<dbReference type="AlphaFoldDB" id="A0A914AWF2"/>
<evidence type="ECO:0000256" key="11">
    <source>
        <dbReference type="ARBA" id="ARBA00022776"/>
    </source>
</evidence>
<evidence type="ECO:0000256" key="20">
    <source>
        <dbReference type="ARBA" id="ARBA00053509"/>
    </source>
</evidence>
<evidence type="ECO:0000256" key="13">
    <source>
        <dbReference type="ARBA" id="ARBA00022843"/>
    </source>
</evidence>
<evidence type="ECO:0000256" key="22">
    <source>
        <dbReference type="ARBA" id="ARBA00075803"/>
    </source>
</evidence>
<feature type="compositionally biased region" description="Basic and acidic residues" evidence="24">
    <location>
        <begin position="66"/>
        <end position="80"/>
    </location>
</feature>
<dbReference type="GO" id="GO:0051301">
    <property type="term" value="P:cell division"/>
    <property type="evidence" value="ECO:0007669"/>
    <property type="project" value="UniProtKB-KW"/>
</dbReference>
<keyword evidence="8" id="KW-1017">Isopeptide bond</keyword>
<evidence type="ECO:0000256" key="14">
    <source>
        <dbReference type="ARBA" id="ARBA00022990"/>
    </source>
</evidence>
<dbReference type="GO" id="GO:0000776">
    <property type="term" value="C:kinetochore"/>
    <property type="evidence" value="ECO:0007669"/>
    <property type="project" value="UniProtKB-KW"/>
</dbReference>
<dbReference type="GO" id="GO:1990728">
    <property type="term" value="C:mitotic spindle assembly checkpoint MAD1-MAD2 complex"/>
    <property type="evidence" value="ECO:0007669"/>
    <property type="project" value="UniProtKB-ARBA"/>
</dbReference>
<feature type="region of interest" description="Disordered" evidence="24">
    <location>
        <begin position="54"/>
        <end position="80"/>
    </location>
</feature>
<evidence type="ECO:0000256" key="3">
    <source>
        <dbReference type="ARBA" id="ARBA00004629"/>
    </source>
</evidence>
<dbReference type="Pfam" id="PF05557">
    <property type="entry name" value="MAD"/>
    <property type="match status" value="1"/>
</dbReference>
<keyword evidence="16" id="KW-0206">Cytoskeleton</keyword>
<dbReference type="GO" id="GO:0072686">
    <property type="term" value="C:mitotic spindle"/>
    <property type="evidence" value="ECO:0007669"/>
    <property type="project" value="TreeGrafter"/>
</dbReference>
<dbReference type="InterPro" id="IPR008672">
    <property type="entry name" value="Mad1"/>
</dbReference>
<evidence type="ECO:0000256" key="1">
    <source>
        <dbReference type="ARBA" id="ARBA00004259"/>
    </source>
</evidence>
<feature type="coiled-coil region" evidence="23">
    <location>
        <begin position="554"/>
        <end position="623"/>
    </location>
</feature>
<dbReference type="GO" id="GO:0007094">
    <property type="term" value="P:mitotic spindle assembly checkpoint signaling"/>
    <property type="evidence" value="ECO:0007669"/>
    <property type="project" value="InterPro"/>
</dbReference>
<dbReference type="EnsemblMetazoa" id="XM_038212507.1">
    <property type="protein sequence ID" value="XP_038068435.1"/>
    <property type="gene ID" value="LOC119737873"/>
</dbReference>
<proteinExistence type="inferred from homology"/>
<dbReference type="Proteomes" id="UP000887568">
    <property type="component" value="Unplaced"/>
</dbReference>
<evidence type="ECO:0000256" key="23">
    <source>
        <dbReference type="SAM" id="Coils"/>
    </source>
</evidence>
<evidence type="ECO:0000256" key="18">
    <source>
        <dbReference type="ARBA" id="ARBA00023306"/>
    </source>
</evidence>
<evidence type="ECO:0000256" key="5">
    <source>
        <dbReference type="ARBA" id="ARBA00008029"/>
    </source>
</evidence>
<sequence>MDSPDDNTTVFRMMGEFKNYIAKDIERHKKDQQSREREGALLSAQSRIAKLEAEMDGLKATHKRSRMEFERDVEKERNNREEELSKVGELKRQLEFAVKQEQRSRKELDETRRAKMDMKANYEAGIQDLRQQKLKLETTLQDLQMSSRSHISRLTNEITKKNADIKLLQTDVEEAKTRLQHQMRRGIDASSNLRAMEEYRMELMNAQQKVKELEHKVREQEDAATVAKAVQNDATRLVDLERENKQLQDQITYYREVNENNALLKEKASGLESKLERTEQRLTEMAQLQVENEDLRIKLTRWESMDTDASNRPSSPSQLSAKIANLQQGQVALLEKQGVFLSNSHSFEQAYNVSQDKIASTMQELLKLREDKKQQEDLVKRLQRRLLLLTKERDGMRQILNSYDSEVTSMGYEPQCNARLKQAESNLQTCHRQIEILEYDIKAAVEEASKSRLENKQLETWLAQMQSELSLAKTTPPIPPQSLNSITDDASGGDGKEVQTLKTRITELEEENGRLAERNENLDVLLERRALKGDYDPTKTKIISFAQNPAALARQERAAETKHLKEEVERLRNRVQVLKEGGAGEDVTQVVMEKMKESTTQEVEDLKKQLSESELRNQRLKEVFQKKIQEFREACYRLTGYQMNISSDNQYRLMSMYAEQETDVLLFQATSSGEMQLLENDFSSTLTDFISSFLHQQDSIPAFLSSVTLDLYSRQTMVG</sequence>
<dbReference type="PANTHER" id="PTHR23168">
    <property type="entry name" value="MITOTIC SPINDLE ASSEMBLY CHECKPOINT PROTEIN MAD1 MITOTIC ARREST DEFICIENT-LIKE PROTEIN 1"/>
    <property type="match status" value="1"/>
</dbReference>
<comment type="function">
    <text evidence="20">Component of the spindle-assembly checkpoint that prevents the onset of anaphase until all chromosomes are properly aligned at the metaphase plate. Forms a heterotetrameric complex with the closed conformation form of MAD2L1 (C-MAD2) at unattached kinetochores during prometaphase, recruits an open conformation of MAD2L1 (O-MAD2) and promotes the conversion of O-MAD2 to C-MAD2, which ensures mitotic checkpoint signaling.</text>
</comment>
<keyword evidence="19" id="KW-0137">Centromere</keyword>
<dbReference type="RefSeq" id="XP_038068435.1">
    <property type="nucleotide sequence ID" value="XM_038212507.1"/>
</dbReference>
<evidence type="ECO:0000256" key="15">
    <source>
        <dbReference type="ARBA" id="ARBA00023054"/>
    </source>
</evidence>
<evidence type="ECO:0000256" key="17">
    <source>
        <dbReference type="ARBA" id="ARBA00023242"/>
    </source>
</evidence>
<keyword evidence="9" id="KW-0597">Phosphoprotein</keyword>
<dbReference type="FunFam" id="3.30.457.60:FF:000002">
    <property type="entry name" value="Mitotic spindle assembly checkpoint protein MAD1"/>
    <property type="match status" value="1"/>
</dbReference>
<keyword evidence="13" id="KW-0832">Ubl conjugation</keyword>
<evidence type="ECO:0000256" key="8">
    <source>
        <dbReference type="ARBA" id="ARBA00022499"/>
    </source>
</evidence>
<dbReference type="GO" id="GO:0005813">
    <property type="term" value="C:centrosome"/>
    <property type="evidence" value="ECO:0007669"/>
    <property type="project" value="UniProtKB-SubCell"/>
</dbReference>
<dbReference type="PANTHER" id="PTHR23168:SF0">
    <property type="entry name" value="MITOTIC SPINDLE ASSEMBLY CHECKPOINT PROTEIN MAD1"/>
    <property type="match status" value="1"/>
</dbReference>
<dbReference type="GO" id="GO:1990706">
    <property type="term" value="C:MAD1 complex"/>
    <property type="evidence" value="ECO:0007669"/>
    <property type="project" value="UniProtKB-ARBA"/>
</dbReference>
<evidence type="ECO:0000256" key="12">
    <source>
        <dbReference type="ARBA" id="ARBA00022838"/>
    </source>
</evidence>
<feature type="coiled-coil region" evidence="23">
    <location>
        <begin position="358"/>
        <end position="392"/>
    </location>
</feature>
<evidence type="ECO:0000256" key="6">
    <source>
        <dbReference type="ARBA" id="ARBA00022454"/>
    </source>
</evidence>
<evidence type="ECO:0000313" key="26">
    <source>
        <dbReference type="Proteomes" id="UP000887568"/>
    </source>
</evidence>
<dbReference type="Gene3D" id="6.10.250.90">
    <property type="match status" value="1"/>
</dbReference>
<keyword evidence="6" id="KW-0158">Chromosome</keyword>
<keyword evidence="7" id="KW-0963">Cytoplasm</keyword>
<accession>A0A914AWF2</accession>
<comment type="subcellular location">
    <subcellularLocation>
        <location evidence="3">Chromosome</location>
        <location evidence="3">Centromere</location>
        <location evidence="3">Kinetochore</location>
    </subcellularLocation>
    <subcellularLocation>
        <location evidence="2">Cytoplasm</location>
        <location evidence="2">Cytoskeleton</location>
        <location evidence="2">Microtubule organizing center</location>
        <location evidence="2">Centrosome</location>
    </subcellularLocation>
    <subcellularLocation>
        <location evidence="4">Cytoplasm</location>
        <location evidence="4">Cytoskeleton</location>
        <location evidence="4">Spindle pole</location>
    </subcellularLocation>
    <subcellularLocation>
        <location evidence="1">Nucleus envelope</location>
    </subcellularLocation>
</comment>
<evidence type="ECO:0000256" key="21">
    <source>
        <dbReference type="ARBA" id="ARBA00073985"/>
    </source>
</evidence>
<evidence type="ECO:0000256" key="16">
    <source>
        <dbReference type="ARBA" id="ARBA00023212"/>
    </source>
</evidence>
<name>A0A914AWF2_PATMI</name>
<evidence type="ECO:0000256" key="4">
    <source>
        <dbReference type="ARBA" id="ARBA00004647"/>
    </source>
</evidence>
<organism evidence="25 26">
    <name type="scientific">Patiria miniata</name>
    <name type="common">Bat star</name>
    <name type="synonym">Asterina miniata</name>
    <dbReference type="NCBI Taxonomy" id="46514"/>
    <lineage>
        <taxon>Eukaryota</taxon>
        <taxon>Metazoa</taxon>
        <taxon>Echinodermata</taxon>
        <taxon>Eleutherozoa</taxon>
        <taxon>Asterozoa</taxon>
        <taxon>Asteroidea</taxon>
        <taxon>Valvatacea</taxon>
        <taxon>Valvatida</taxon>
        <taxon>Asterinidae</taxon>
        <taxon>Patiria</taxon>
    </lineage>
</organism>
<dbReference type="GO" id="GO:0005635">
    <property type="term" value="C:nuclear envelope"/>
    <property type="evidence" value="ECO:0007669"/>
    <property type="project" value="UniProtKB-SubCell"/>
</dbReference>
<keyword evidence="18" id="KW-0131">Cell cycle</keyword>
<dbReference type="Gene3D" id="3.30.457.60">
    <property type="match status" value="1"/>
</dbReference>
<comment type="similarity">
    <text evidence="5">Belongs to the MAD1 family.</text>
</comment>
<keyword evidence="12" id="KW-0995">Kinetochore</keyword>
<dbReference type="SUPFAM" id="SSF75704">
    <property type="entry name" value="Mitotic arrest deficient-like 1, Mad1"/>
    <property type="match status" value="1"/>
</dbReference>
<keyword evidence="10" id="KW-0132">Cell division</keyword>
<keyword evidence="14" id="KW-0007">Acetylation</keyword>
<feature type="coiled-coil region" evidence="23">
    <location>
        <begin position="498"/>
        <end position="528"/>
    </location>
</feature>
<evidence type="ECO:0000256" key="24">
    <source>
        <dbReference type="SAM" id="MobiDB-lite"/>
    </source>
</evidence>
<dbReference type="GeneID" id="119737873"/>
<evidence type="ECO:0000256" key="7">
    <source>
        <dbReference type="ARBA" id="ARBA00022490"/>
    </source>
</evidence>